<dbReference type="AlphaFoldDB" id="A0A0D6JPK4"/>
<sequence length="123" mass="14117">MSTDEYRRGTAVERERQRKQRPARGRYRGVLPVIYVIGFVIFTAVSLYIGPEPAFAVYLVTHIFYAGLVRADIRSLRGQGIDWGASRHLWFGAAFALPFVAPAYYLYSGRVIRRENESRDLDD</sequence>
<keyword evidence="2" id="KW-0812">Transmembrane</keyword>
<organism evidence="3 4">
    <name type="scientific">Haloferax massiliensis</name>
    <dbReference type="NCBI Taxonomy" id="1476858"/>
    <lineage>
        <taxon>Archaea</taxon>
        <taxon>Methanobacteriati</taxon>
        <taxon>Methanobacteriota</taxon>
        <taxon>Stenosarchaea group</taxon>
        <taxon>Halobacteria</taxon>
        <taxon>Halobacteriales</taxon>
        <taxon>Haloferacaceae</taxon>
        <taxon>Haloferax</taxon>
    </lineage>
</organism>
<feature type="transmembrane region" description="Helical" evidence="2">
    <location>
        <begin position="29"/>
        <end position="49"/>
    </location>
</feature>
<evidence type="ECO:0000256" key="1">
    <source>
        <dbReference type="SAM" id="MobiDB-lite"/>
    </source>
</evidence>
<gene>
    <name evidence="3" type="ORF">BN996_01297</name>
</gene>
<feature type="transmembrane region" description="Helical" evidence="2">
    <location>
        <begin position="89"/>
        <end position="107"/>
    </location>
</feature>
<keyword evidence="4" id="KW-1185">Reference proteome</keyword>
<evidence type="ECO:0000313" key="4">
    <source>
        <dbReference type="Proteomes" id="UP000198902"/>
    </source>
</evidence>
<accession>A0A0D6JPK4</accession>
<reference evidence="4" key="1">
    <citation type="submission" date="2015-03" db="EMBL/GenBank/DDBJ databases">
        <authorList>
            <person name="Urmite Genomes"/>
        </authorList>
    </citation>
    <scope>NUCLEOTIDE SEQUENCE [LARGE SCALE GENOMIC DNA]</scope>
    <source>
        <strain evidence="4">Arc-Hr</strain>
    </source>
</reference>
<evidence type="ECO:0000313" key="3">
    <source>
        <dbReference type="EMBL" id="CQR49822.1"/>
    </source>
</evidence>
<keyword evidence="2" id="KW-1133">Transmembrane helix</keyword>
<dbReference type="RefSeq" id="WP_089777665.1">
    <property type="nucleotide sequence ID" value="NZ_CABLRR010000002.1"/>
</dbReference>
<protein>
    <submittedName>
        <fullName evidence="3">Uncharacterized protein</fullName>
    </submittedName>
</protein>
<feature type="region of interest" description="Disordered" evidence="1">
    <location>
        <begin position="1"/>
        <end position="22"/>
    </location>
</feature>
<dbReference type="Proteomes" id="UP000198902">
    <property type="component" value="Unassembled WGS sequence"/>
</dbReference>
<dbReference type="EMBL" id="CSTE01000002">
    <property type="protein sequence ID" value="CQR49822.1"/>
    <property type="molecule type" value="Genomic_DNA"/>
</dbReference>
<evidence type="ECO:0000256" key="2">
    <source>
        <dbReference type="SAM" id="Phobius"/>
    </source>
</evidence>
<keyword evidence="2" id="KW-0472">Membrane</keyword>
<proteinExistence type="predicted"/>
<dbReference type="OrthoDB" id="286051at2157"/>
<name>A0A0D6JPK4_9EURY</name>
<feature type="compositionally biased region" description="Basic and acidic residues" evidence="1">
    <location>
        <begin position="1"/>
        <end position="16"/>
    </location>
</feature>